<dbReference type="Gene3D" id="1.10.10.10">
    <property type="entry name" value="Winged helix-like DNA-binding domain superfamily/Winged helix DNA-binding domain"/>
    <property type="match status" value="1"/>
</dbReference>
<dbReference type="GO" id="GO:0003700">
    <property type="term" value="F:DNA-binding transcription factor activity"/>
    <property type="evidence" value="ECO:0007669"/>
    <property type="project" value="TreeGrafter"/>
</dbReference>
<dbReference type="GO" id="GO:0003677">
    <property type="term" value="F:DNA binding"/>
    <property type="evidence" value="ECO:0007669"/>
    <property type="project" value="UniProtKB-KW"/>
</dbReference>
<reference evidence="7" key="1">
    <citation type="submission" date="2009-09" db="EMBL/GenBank/DDBJ databases">
        <title>The complete chromosome of Sebaldella termitidis ATCC 33386.</title>
        <authorList>
            <consortium name="US DOE Joint Genome Institute (JGI-PGF)"/>
            <person name="Lucas S."/>
            <person name="Copeland A."/>
            <person name="Lapidus A."/>
            <person name="Glavina del Rio T."/>
            <person name="Dalin E."/>
            <person name="Tice H."/>
            <person name="Bruce D."/>
            <person name="Goodwin L."/>
            <person name="Pitluck S."/>
            <person name="Kyrpides N."/>
            <person name="Mavromatis K."/>
            <person name="Ivanova N."/>
            <person name="Mikhailova N."/>
            <person name="Sims D."/>
            <person name="Meincke L."/>
            <person name="Brettin T."/>
            <person name="Detter J.C."/>
            <person name="Han C."/>
            <person name="Larimer F."/>
            <person name="Land M."/>
            <person name="Hauser L."/>
            <person name="Markowitz V."/>
            <person name="Cheng J.F."/>
            <person name="Hugenholtz P."/>
            <person name="Woyke T."/>
            <person name="Wu D."/>
            <person name="Eisen J.A."/>
        </authorList>
    </citation>
    <scope>NUCLEOTIDE SEQUENCE [LARGE SCALE GENOMIC DNA]</scope>
    <source>
        <strain evidence="7">ATCC 33386 / NCTC 11300</strain>
    </source>
</reference>
<keyword evidence="1" id="KW-0805">Transcription regulation</keyword>
<evidence type="ECO:0000313" key="6">
    <source>
        <dbReference type="EMBL" id="ACZ10318.1"/>
    </source>
</evidence>
<dbReference type="PROSITE" id="PS51078">
    <property type="entry name" value="ICLR_ED"/>
    <property type="match status" value="1"/>
</dbReference>
<sequence length="250" mass="28782">MSKVKSANRTFRFLEFLANNRSGLTFTEIQNALEAPKSSVFSLIKEFLENDYIMYDEEAKKYYAGIEFVKLCAVCIGNIDLSQVLSILTKELSQEINQTCHVGIIDNKSIVYLSKYEVNNELSLMYNVGLRLPAHCTSVGKMLLSQYSNEEIKELYKDYTFQKLTEYSVGDIDTLIDNLNKIRNDHYALELREANMYAGCVALPLYQQNKMFAAFSVTFPAYTLEQADLKPILEIMNKHKKLTENRLFSF</sequence>
<dbReference type="SUPFAM" id="SSF55781">
    <property type="entry name" value="GAF domain-like"/>
    <property type="match status" value="1"/>
</dbReference>
<evidence type="ECO:0000259" key="4">
    <source>
        <dbReference type="PROSITE" id="PS51077"/>
    </source>
</evidence>
<dbReference type="RefSeq" id="WP_012862900.1">
    <property type="nucleotide sequence ID" value="NC_013517.1"/>
</dbReference>
<gene>
    <name evidence="6" type="ordered locus">Sterm_3480</name>
</gene>
<dbReference type="InterPro" id="IPR050707">
    <property type="entry name" value="HTH_MetabolicPath_Reg"/>
</dbReference>
<dbReference type="KEGG" id="str:Sterm_3480"/>
<name>D1AQQ8_SEBTE</name>
<dbReference type="PANTHER" id="PTHR30136:SF24">
    <property type="entry name" value="HTH-TYPE TRANSCRIPTIONAL REPRESSOR ALLR"/>
    <property type="match status" value="1"/>
</dbReference>
<keyword evidence="3" id="KW-0804">Transcription</keyword>
<dbReference type="Gene3D" id="3.30.450.40">
    <property type="match status" value="1"/>
</dbReference>
<evidence type="ECO:0000256" key="2">
    <source>
        <dbReference type="ARBA" id="ARBA00023125"/>
    </source>
</evidence>
<dbReference type="EMBL" id="CP001739">
    <property type="protein sequence ID" value="ACZ10318.1"/>
    <property type="molecule type" value="Genomic_DNA"/>
</dbReference>
<evidence type="ECO:0000256" key="3">
    <source>
        <dbReference type="ARBA" id="ARBA00023163"/>
    </source>
</evidence>
<dbReference type="HOGENOM" id="CLU_062618_6_3_0"/>
<keyword evidence="7" id="KW-1185">Reference proteome</keyword>
<dbReference type="Pfam" id="PF01614">
    <property type="entry name" value="IclR_C"/>
    <property type="match status" value="1"/>
</dbReference>
<dbReference type="Pfam" id="PF09339">
    <property type="entry name" value="HTH_IclR"/>
    <property type="match status" value="1"/>
</dbReference>
<dbReference type="PANTHER" id="PTHR30136">
    <property type="entry name" value="HELIX-TURN-HELIX TRANSCRIPTIONAL REGULATOR, ICLR FAMILY"/>
    <property type="match status" value="1"/>
</dbReference>
<accession>D1AQQ8</accession>
<proteinExistence type="predicted"/>
<organism evidence="6 7">
    <name type="scientific">Sebaldella termitidis (strain ATCC 33386 / NCTC 11300)</name>
    <dbReference type="NCBI Taxonomy" id="526218"/>
    <lineage>
        <taxon>Bacteria</taxon>
        <taxon>Fusobacteriati</taxon>
        <taxon>Fusobacteriota</taxon>
        <taxon>Fusobacteriia</taxon>
        <taxon>Fusobacteriales</taxon>
        <taxon>Leptotrichiaceae</taxon>
        <taxon>Sebaldella</taxon>
    </lineage>
</organism>
<protein>
    <submittedName>
        <fullName evidence="6">Transcriptional regulator, IclR family</fullName>
    </submittedName>
</protein>
<reference evidence="6 7" key="2">
    <citation type="journal article" date="2010" name="Stand. Genomic Sci.">
        <title>Complete genome sequence of Sebaldella termitidis type strain (NCTC 11300).</title>
        <authorList>
            <person name="Harmon-Smith M."/>
            <person name="Celia L."/>
            <person name="Chertkov O."/>
            <person name="Lapidus A."/>
            <person name="Copeland A."/>
            <person name="Glavina Del Rio T."/>
            <person name="Nolan M."/>
            <person name="Lucas S."/>
            <person name="Tice H."/>
            <person name="Cheng J.F."/>
            <person name="Han C."/>
            <person name="Detter J.C."/>
            <person name="Bruce D."/>
            <person name="Goodwin L."/>
            <person name="Pitluck S."/>
            <person name="Pati A."/>
            <person name="Liolios K."/>
            <person name="Ivanova N."/>
            <person name="Mavromatis K."/>
            <person name="Mikhailova N."/>
            <person name="Chen A."/>
            <person name="Palaniappan K."/>
            <person name="Land M."/>
            <person name="Hauser L."/>
            <person name="Chang Y.J."/>
            <person name="Jeffries C.D."/>
            <person name="Brettin T."/>
            <person name="Goker M."/>
            <person name="Beck B."/>
            <person name="Bristow J."/>
            <person name="Eisen J.A."/>
            <person name="Markowitz V."/>
            <person name="Hugenholtz P."/>
            <person name="Kyrpides N.C."/>
            <person name="Klenk H.P."/>
            <person name="Chen F."/>
        </authorList>
    </citation>
    <scope>NUCLEOTIDE SEQUENCE [LARGE SCALE GENOMIC DNA]</scope>
    <source>
        <strain evidence="7">ATCC 33386 / NCTC 11300</strain>
    </source>
</reference>
<dbReference type="SUPFAM" id="SSF46785">
    <property type="entry name" value="Winged helix' DNA-binding domain"/>
    <property type="match status" value="1"/>
</dbReference>
<dbReference type="GO" id="GO:0045892">
    <property type="term" value="P:negative regulation of DNA-templated transcription"/>
    <property type="evidence" value="ECO:0007669"/>
    <property type="project" value="TreeGrafter"/>
</dbReference>
<evidence type="ECO:0000313" key="7">
    <source>
        <dbReference type="Proteomes" id="UP000000845"/>
    </source>
</evidence>
<dbReference type="Proteomes" id="UP000000845">
    <property type="component" value="Chromosome"/>
</dbReference>
<dbReference type="SMART" id="SM00346">
    <property type="entry name" value="HTH_ICLR"/>
    <property type="match status" value="1"/>
</dbReference>
<dbReference type="STRING" id="526218.Sterm_3480"/>
<evidence type="ECO:0000259" key="5">
    <source>
        <dbReference type="PROSITE" id="PS51078"/>
    </source>
</evidence>
<dbReference type="InterPro" id="IPR029016">
    <property type="entry name" value="GAF-like_dom_sf"/>
</dbReference>
<dbReference type="PROSITE" id="PS51077">
    <property type="entry name" value="HTH_ICLR"/>
    <property type="match status" value="1"/>
</dbReference>
<dbReference type="InterPro" id="IPR036388">
    <property type="entry name" value="WH-like_DNA-bd_sf"/>
</dbReference>
<dbReference type="eggNOG" id="COG1414">
    <property type="taxonomic scope" value="Bacteria"/>
</dbReference>
<keyword evidence="2" id="KW-0238">DNA-binding</keyword>
<dbReference type="AlphaFoldDB" id="D1AQQ8"/>
<feature type="domain" description="IclR-ED" evidence="5">
    <location>
        <begin position="67"/>
        <end position="249"/>
    </location>
</feature>
<dbReference type="InterPro" id="IPR005471">
    <property type="entry name" value="Tscrpt_reg_IclR_N"/>
</dbReference>
<dbReference type="InterPro" id="IPR014757">
    <property type="entry name" value="Tscrpt_reg_IclR_C"/>
</dbReference>
<feature type="domain" description="HTH iclR-type" evidence="4">
    <location>
        <begin position="4"/>
        <end position="66"/>
    </location>
</feature>
<dbReference type="InterPro" id="IPR036390">
    <property type="entry name" value="WH_DNA-bd_sf"/>
</dbReference>
<evidence type="ECO:0000256" key="1">
    <source>
        <dbReference type="ARBA" id="ARBA00023015"/>
    </source>
</evidence>